<organism evidence="2 3">
    <name type="scientific">Actinopolymorpha pittospori</name>
    <dbReference type="NCBI Taxonomy" id="648752"/>
    <lineage>
        <taxon>Bacteria</taxon>
        <taxon>Bacillati</taxon>
        <taxon>Actinomycetota</taxon>
        <taxon>Actinomycetes</taxon>
        <taxon>Propionibacteriales</taxon>
        <taxon>Actinopolymorphaceae</taxon>
        <taxon>Actinopolymorpha</taxon>
    </lineage>
</organism>
<proteinExistence type="predicted"/>
<dbReference type="SUPFAM" id="SSF51658">
    <property type="entry name" value="Xylose isomerase-like"/>
    <property type="match status" value="1"/>
</dbReference>
<dbReference type="Pfam" id="PF01261">
    <property type="entry name" value="AP_endonuc_2"/>
    <property type="match status" value="1"/>
</dbReference>
<evidence type="ECO:0000313" key="2">
    <source>
        <dbReference type="EMBL" id="MBE1605923.1"/>
    </source>
</evidence>
<feature type="domain" description="Xylose isomerase-like TIM barrel" evidence="1">
    <location>
        <begin position="43"/>
        <end position="245"/>
    </location>
</feature>
<gene>
    <name evidence="2" type="ORF">HEB94_002771</name>
</gene>
<keyword evidence="2" id="KW-0413">Isomerase</keyword>
<dbReference type="Proteomes" id="UP000638648">
    <property type="component" value="Unassembled WGS sequence"/>
</dbReference>
<dbReference type="GO" id="GO:0016853">
    <property type="term" value="F:isomerase activity"/>
    <property type="evidence" value="ECO:0007669"/>
    <property type="project" value="UniProtKB-KW"/>
</dbReference>
<dbReference type="Gene3D" id="3.20.20.150">
    <property type="entry name" value="Divalent-metal-dependent TIM barrel enzymes"/>
    <property type="match status" value="1"/>
</dbReference>
<accession>A0A927MW92</accession>
<dbReference type="InterPro" id="IPR050312">
    <property type="entry name" value="IolE/XylAMocC-like"/>
</dbReference>
<name>A0A927MW92_9ACTN</name>
<dbReference type="InterPro" id="IPR013022">
    <property type="entry name" value="Xyl_isomerase-like_TIM-brl"/>
</dbReference>
<dbReference type="EMBL" id="JADBEM010000001">
    <property type="protein sequence ID" value="MBE1605923.1"/>
    <property type="molecule type" value="Genomic_DNA"/>
</dbReference>
<evidence type="ECO:0000259" key="1">
    <source>
        <dbReference type="Pfam" id="PF01261"/>
    </source>
</evidence>
<dbReference type="RefSeq" id="WP_192750139.1">
    <property type="nucleotide sequence ID" value="NZ_BAABJL010000223.1"/>
</dbReference>
<dbReference type="AlphaFoldDB" id="A0A927MW92"/>
<evidence type="ECO:0000313" key="3">
    <source>
        <dbReference type="Proteomes" id="UP000638648"/>
    </source>
</evidence>
<reference evidence="2" key="1">
    <citation type="submission" date="2020-10" db="EMBL/GenBank/DDBJ databases">
        <title>Sequencing the genomes of 1000 actinobacteria strains.</title>
        <authorList>
            <person name="Klenk H.-P."/>
        </authorList>
    </citation>
    <scope>NUCLEOTIDE SEQUENCE</scope>
    <source>
        <strain evidence="2">DSM 45354</strain>
    </source>
</reference>
<dbReference type="PANTHER" id="PTHR12110:SF53">
    <property type="entry name" value="BLR5974 PROTEIN"/>
    <property type="match status" value="1"/>
</dbReference>
<comment type="caution">
    <text evidence="2">The sequence shown here is derived from an EMBL/GenBank/DDBJ whole genome shotgun (WGS) entry which is preliminary data.</text>
</comment>
<dbReference type="PANTHER" id="PTHR12110">
    <property type="entry name" value="HYDROXYPYRUVATE ISOMERASE"/>
    <property type="match status" value="1"/>
</dbReference>
<sequence length="271" mass="29238">MKAVSSWSLHRTLGSYMSGDGPDRGSGSLARPESGMALLELPAELRRRGYDTVQICHFHLPSLEESYLTELRSALEAAEIDLDAVLVDDGDLTHPTDADAHQAWIDGWLDISAALGAHRARVIAGKQQPSPERLRDSGRRLAKLAGDHPDVRVVTENWFDLTAGPSEVHTILDAADGQVGLLIDLGNWKGPEKYDNLAAVAPRAETCHAKCHFSADGPDHADFRRTLGVLREAEFTGPLALVYDGPEADEWACLDQEDAIASAVFGPATGS</sequence>
<dbReference type="InterPro" id="IPR036237">
    <property type="entry name" value="Xyl_isomerase-like_sf"/>
</dbReference>
<protein>
    <submittedName>
        <fullName evidence="2">Sugar phosphate isomerase/epimerase</fullName>
    </submittedName>
</protein>
<keyword evidence="3" id="KW-1185">Reference proteome</keyword>